<dbReference type="AlphaFoldDB" id="A0A834MJ35"/>
<comment type="caution">
    <text evidence="1">The sequence shown here is derived from an EMBL/GenBank/DDBJ whole genome shotgun (WGS) entry which is preliminary data.</text>
</comment>
<evidence type="ECO:0000313" key="1">
    <source>
        <dbReference type="EMBL" id="KAF7280244.1"/>
    </source>
</evidence>
<evidence type="ECO:0000313" key="2">
    <source>
        <dbReference type="Proteomes" id="UP000625711"/>
    </source>
</evidence>
<sequence length="107" mass="12522">MAIVSSFGRIILKIKKKSEMQNRFKGVTVWRCYRTSNWARVIKMAGEIKQMPVAERERKRNANGRANLAPGVHHCRIISFDMSMLSTRRERFRPRSRTIARNQSVES</sequence>
<dbReference type="EMBL" id="JAACXV010000310">
    <property type="protein sequence ID" value="KAF7280244.1"/>
    <property type="molecule type" value="Genomic_DNA"/>
</dbReference>
<accession>A0A834MJ35</accession>
<gene>
    <name evidence="1" type="ORF">GWI33_006240</name>
</gene>
<protein>
    <submittedName>
        <fullName evidence="1">Uncharacterized protein</fullName>
    </submittedName>
</protein>
<name>A0A834MJ35_RHYFE</name>
<dbReference type="Proteomes" id="UP000625711">
    <property type="component" value="Unassembled WGS sequence"/>
</dbReference>
<organism evidence="1 2">
    <name type="scientific">Rhynchophorus ferrugineus</name>
    <name type="common">Red palm weevil</name>
    <name type="synonym">Curculio ferrugineus</name>
    <dbReference type="NCBI Taxonomy" id="354439"/>
    <lineage>
        <taxon>Eukaryota</taxon>
        <taxon>Metazoa</taxon>
        <taxon>Ecdysozoa</taxon>
        <taxon>Arthropoda</taxon>
        <taxon>Hexapoda</taxon>
        <taxon>Insecta</taxon>
        <taxon>Pterygota</taxon>
        <taxon>Neoptera</taxon>
        <taxon>Endopterygota</taxon>
        <taxon>Coleoptera</taxon>
        <taxon>Polyphaga</taxon>
        <taxon>Cucujiformia</taxon>
        <taxon>Curculionidae</taxon>
        <taxon>Dryophthorinae</taxon>
        <taxon>Rhynchophorus</taxon>
    </lineage>
</organism>
<reference evidence="1" key="1">
    <citation type="submission" date="2020-08" db="EMBL/GenBank/DDBJ databases">
        <title>Genome sequencing and assembly of the red palm weevil Rhynchophorus ferrugineus.</title>
        <authorList>
            <person name="Dias G.B."/>
            <person name="Bergman C.M."/>
            <person name="Manee M."/>
        </authorList>
    </citation>
    <scope>NUCLEOTIDE SEQUENCE</scope>
    <source>
        <strain evidence="1">AA-2017</strain>
        <tissue evidence="1">Whole larva</tissue>
    </source>
</reference>
<keyword evidence="2" id="KW-1185">Reference proteome</keyword>
<proteinExistence type="predicted"/>